<keyword evidence="4" id="KW-1185">Reference proteome</keyword>
<dbReference type="Pfam" id="PF00313">
    <property type="entry name" value="CSD"/>
    <property type="match status" value="1"/>
</dbReference>
<dbReference type="PANTHER" id="PTHR46565:SF20">
    <property type="entry name" value="COLD SHOCK DOMAIN-CONTAINING PROTEIN 4"/>
    <property type="match status" value="1"/>
</dbReference>
<feature type="transmembrane region" description="Helical" evidence="1">
    <location>
        <begin position="188"/>
        <end position="206"/>
    </location>
</feature>
<keyword evidence="1" id="KW-0472">Membrane</keyword>
<evidence type="ECO:0000259" key="2">
    <source>
        <dbReference type="PROSITE" id="PS51857"/>
    </source>
</evidence>
<keyword evidence="1" id="KW-1133">Transmembrane helix</keyword>
<dbReference type="SMART" id="SM00357">
    <property type="entry name" value="CSP"/>
    <property type="match status" value="1"/>
</dbReference>
<dbReference type="OrthoDB" id="422005at2759"/>
<dbReference type="PANTHER" id="PTHR46565">
    <property type="entry name" value="COLD SHOCK DOMAIN PROTEIN 2"/>
    <property type="match status" value="1"/>
</dbReference>
<dbReference type="InterPro" id="IPR002059">
    <property type="entry name" value="CSP_DNA-bd"/>
</dbReference>
<organism evidence="3 4">
    <name type="scientific">Ostreobium quekettii</name>
    <dbReference type="NCBI Taxonomy" id="121088"/>
    <lineage>
        <taxon>Eukaryota</taxon>
        <taxon>Viridiplantae</taxon>
        <taxon>Chlorophyta</taxon>
        <taxon>core chlorophytes</taxon>
        <taxon>Ulvophyceae</taxon>
        <taxon>TCBD clade</taxon>
        <taxon>Bryopsidales</taxon>
        <taxon>Ostreobineae</taxon>
        <taxon>Ostreobiaceae</taxon>
        <taxon>Ostreobium</taxon>
    </lineage>
</organism>
<evidence type="ECO:0000256" key="1">
    <source>
        <dbReference type="SAM" id="Phobius"/>
    </source>
</evidence>
<name>A0A8S1JGH8_9CHLO</name>
<gene>
    <name evidence="3" type="ORF">OSTQU699_LOCUS10756</name>
</gene>
<dbReference type="PROSITE" id="PS51857">
    <property type="entry name" value="CSD_2"/>
    <property type="match status" value="1"/>
</dbReference>
<keyword evidence="1" id="KW-0812">Transmembrane</keyword>
<sequence>MGEKSPEGEGRQRGTVKWFNASKGFGFVTPEEGGEELFVHQTSIQSEGFRSLREGETVEFNVETGEDGRTKAVRVTGPGGSTPQGAPPRPRVRYPPPFMFPPHMMGGRGARGGRYPSGFWYYLPSPAGGYGSGFMPPMGRGGGGRGRNGGRGQPPREPSGLQVCCGCLGWCDCLQYSVCPVSALVPGWLLNVAGLVAVLVLCAAWLEVTTALHVRWGQRGGSQPPMVLFLAAVEGSIQ</sequence>
<dbReference type="GO" id="GO:0003676">
    <property type="term" value="F:nucleic acid binding"/>
    <property type="evidence" value="ECO:0007669"/>
    <property type="project" value="InterPro"/>
</dbReference>
<dbReference type="CDD" id="cd04458">
    <property type="entry name" value="CSP_CDS"/>
    <property type="match status" value="1"/>
</dbReference>
<evidence type="ECO:0000313" key="4">
    <source>
        <dbReference type="Proteomes" id="UP000708148"/>
    </source>
</evidence>
<comment type="caution">
    <text evidence="3">The sequence shown here is derived from an EMBL/GenBank/DDBJ whole genome shotgun (WGS) entry which is preliminary data.</text>
</comment>
<dbReference type="Gene3D" id="2.40.50.140">
    <property type="entry name" value="Nucleic acid-binding proteins"/>
    <property type="match status" value="1"/>
</dbReference>
<proteinExistence type="predicted"/>
<evidence type="ECO:0000313" key="3">
    <source>
        <dbReference type="EMBL" id="CAD7705402.1"/>
    </source>
</evidence>
<dbReference type="PRINTS" id="PR00050">
    <property type="entry name" value="COLDSHOCK"/>
</dbReference>
<dbReference type="InterPro" id="IPR012340">
    <property type="entry name" value="NA-bd_OB-fold"/>
</dbReference>
<reference evidence="3" key="1">
    <citation type="submission" date="2020-12" db="EMBL/GenBank/DDBJ databases">
        <authorList>
            <person name="Iha C."/>
        </authorList>
    </citation>
    <scope>NUCLEOTIDE SEQUENCE</scope>
</reference>
<dbReference type="EMBL" id="CAJHUC010003119">
    <property type="protein sequence ID" value="CAD7705402.1"/>
    <property type="molecule type" value="Genomic_DNA"/>
</dbReference>
<dbReference type="InterPro" id="IPR011129">
    <property type="entry name" value="CSD"/>
</dbReference>
<protein>
    <recommendedName>
        <fullName evidence="2">CSD domain-containing protein</fullName>
    </recommendedName>
</protein>
<feature type="domain" description="CSD" evidence="2">
    <location>
        <begin position="11"/>
        <end position="77"/>
    </location>
</feature>
<accession>A0A8S1JGH8</accession>
<dbReference type="Proteomes" id="UP000708148">
    <property type="component" value="Unassembled WGS sequence"/>
</dbReference>
<dbReference type="AlphaFoldDB" id="A0A8S1JGH8"/>
<dbReference type="SUPFAM" id="SSF50249">
    <property type="entry name" value="Nucleic acid-binding proteins"/>
    <property type="match status" value="1"/>
</dbReference>